<dbReference type="Proteomes" id="UP000762676">
    <property type="component" value="Unassembled WGS sequence"/>
</dbReference>
<evidence type="ECO:0000256" key="1">
    <source>
        <dbReference type="SAM" id="MobiDB-lite"/>
    </source>
</evidence>
<evidence type="ECO:0000313" key="3">
    <source>
        <dbReference type="Proteomes" id="UP000762676"/>
    </source>
</evidence>
<dbReference type="AlphaFoldDB" id="A0AAV4HMB7"/>
<feature type="region of interest" description="Disordered" evidence="1">
    <location>
        <begin position="175"/>
        <end position="198"/>
    </location>
</feature>
<name>A0AAV4HMB7_9GAST</name>
<comment type="caution">
    <text evidence="2">The sequence shown here is derived from an EMBL/GenBank/DDBJ whole genome shotgun (WGS) entry which is preliminary data.</text>
</comment>
<organism evidence="2 3">
    <name type="scientific">Elysia marginata</name>
    <dbReference type="NCBI Taxonomy" id="1093978"/>
    <lineage>
        <taxon>Eukaryota</taxon>
        <taxon>Metazoa</taxon>
        <taxon>Spiralia</taxon>
        <taxon>Lophotrochozoa</taxon>
        <taxon>Mollusca</taxon>
        <taxon>Gastropoda</taxon>
        <taxon>Heterobranchia</taxon>
        <taxon>Euthyneura</taxon>
        <taxon>Panpulmonata</taxon>
        <taxon>Sacoglossa</taxon>
        <taxon>Placobranchoidea</taxon>
        <taxon>Plakobranchidae</taxon>
        <taxon>Elysia</taxon>
    </lineage>
</organism>
<evidence type="ECO:0000313" key="2">
    <source>
        <dbReference type="EMBL" id="GFR98849.1"/>
    </source>
</evidence>
<protein>
    <submittedName>
        <fullName evidence="2">Uncharacterized protein</fullName>
    </submittedName>
</protein>
<gene>
    <name evidence="2" type="ORF">ElyMa_001029700</name>
</gene>
<dbReference type="EMBL" id="BMAT01002093">
    <property type="protein sequence ID" value="GFR98849.1"/>
    <property type="molecule type" value="Genomic_DNA"/>
</dbReference>
<proteinExistence type="predicted"/>
<accession>A0AAV4HMB7</accession>
<keyword evidence="3" id="KW-1185">Reference proteome</keyword>
<reference evidence="2 3" key="1">
    <citation type="journal article" date="2021" name="Elife">
        <title>Chloroplast acquisition without the gene transfer in kleptoplastic sea slugs, Plakobranchus ocellatus.</title>
        <authorList>
            <person name="Maeda T."/>
            <person name="Takahashi S."/>
            <person name="Yoshida T."/>
            <person name="Shimamura S."/>
            <person name="Takaki Y."/>
            <person name="Nagai Y."/>
            <person name="Toyoda A."/>
            <person name="Suzuki Y."/>
            <person name="Arimoto A."/>
            <person name="Ishii H."/>
            <person name="Satoh N."/>
            <person name="Nishiyama T."/>
            <person name="Hasebe M."/>
            <person name="Maruyama T."/>
            <person name="Minagawa J."/>
            <person name="Obokata J."/>
            <person name="Shigenobu S."/>
        </authorList>
    </citation>
    <scope>NUCLEOTIDE SEQUENCE [LARGE SCALE GENOMIC DNA]</scope>
</reference>
<sequence>MVSFSQLQPPGVGHVFLPLESSKMKDHQFGWICISSEHEAEYILLLFHVACLEIQSNLALSLDSRAPHQLSRNRSIASYRQLRPGTSLENLIHGLNRGSVGSVSIASSSTVGPGASPARRLSIPSTTLSWTSSIGVDVLGFQCTTATCYALVNWLMKDPSTRQCKRSAGNLIHGQAPPLEGRETFHSPQQGWGNVDVA</sequence>